<feature type="transmembrane region" description="Helical" evidence="1">
    <location>
        <begin position="50"/>
        <end position="67"/>
    </location>
</feature>
<gene>
    <name evidence="3" type="ORF">RPMA_06560</name>
</gene>
<dbReference type="PROSITE" id="PS50887">
    <property type="entry name" value="GGDEF"/>
    <property type="match status" value="1"/>
</dbReference>
<dbReference type="InterPro" id="IPR043128">
    <property type="entry name" value="Rev_trsase/Diguanyl_cyclase"/>
</dbReference>
<evidence type="ECO:0000259" key="2">
    <source>
        <dbReference type="PROSITE" id="PS50887"/>
    </source>
</evidence>
<evidence type="ECO:0000313" key="3">
    <source>
        <dbReference type="EMBL" id="QUS38532.1"/>
    </source>
</evidence>
<keyword evidence="4" id="KW-1185">Reference proteome</keyword>
<evidence type="ECO:0000256" key="1">
    <source>
        <dbReference type="SAM" id="Phobius"/>
    </source>
</evidence>
<feature type="transmembrane region" description="Helical" evidence="1">
    <location>
        <begin position="142"/>
        <end position="160"/>
    </location>
</feature>
<dbReference type="Proteomes" id="UP000682843">
    <property type="component" value="Chromosome"/>
</dbReference>
<accession>A0ABX8A4Q1</accession>
<dbReference type="Pfam" id="PF00990">
    <property type="entry name" value="GGDEF"/>
    <property type="match status" value="1"/>
</dbReference>
<dbReference type="Gene3D" id="3.30.70.270">
    <property type="match status" value="1"/>
</dbReference>
<dbReference type="CDD" id="cd01949">
    <property type="entry name" value="GGDEF"/>
    <property type="match status" value="1"/>
</dbReference>
<feature type="transmembrane region" description="Helical" evidence="1">
    <location>
        <begin position="116"/>
        <end position="136"/>
    </location>
</feature>
<dbReference type="InterPro" id="IPR052163">
    <property type="entry name" value="DGC-Regulatory_Protein"/>
</dbReference>
<keyword evidence="1" id="KW-0812">Transmembrane</keyword>
<protein>
    <submittedName>
        <fullName evidence="3">GGDEF domain-containing protein</fullName>
    </submittedName>
</protein>
<dbReference type="InterPro" id="IPR029787">
    <property type="entry name" value="Nucleotide_cyclase"/>
</dbReference>
<evidence type="ECO:0000313" key="4">
    <source>
        <dbReference type="Proteomes" id="UP000682843"/>
    </source>
</evidence>
<name>A0ABX8A4Q1_9BRAD</name>
<dbReference type="PANTHER" id="PTHR46663:SF2">
    <property type="entry name" value="GGDEF DOMAIN-CONTAINING PROTEIN"/>
    <property type="match status" value="1"/>
</dbReference>
<proteinExistence type="predicted"/>
<reference evidence="3 4" key="1">
    <citation type="submission" date="2019-02" db="EMBL/GenBank/DDBJ databases">
        <title>Emended description of the genus Rhodopseudomonas and description of Rhodopseudomonas albus sp. nov., a non-phototrophic, heavy-metal-tolerant bacterium isolated from garden soil.</title>
        <authorList>
            <person name="Bao Z."/>
            <person name="Cao W.W."/>
            <person name="Sato Y."/>
            <person name="Nishizawa T."/>
            <person name="Zhao J."/>
            <person name="Guo Y."/>
            <person name="Ohta H."/>
        </authorList>
    </citation>
    <scope>NUCLEOTIDE SEQUENCE [LARGE SCALE GENOMIC DNA]</scope>
    <source>
        <strain evidence="3 4">SK50-23</strain>
    </source>
</reference>
<dbReference type="PANTHER" id="PTHR46663">
    <property type="entry name" value="DIGUANYLATE CYCLASE DGCT-RELATED"/>
    <property type="match status" value="1"/>
</dbReference>
<feature type="domain" description="GGDEF" evidence="2">
    <location>
        <begin position="261"/>
        <end position="393"/>
    </location>
</feature>
<feature type="transmembrane region" description="Helical" evidence="1">
    <location>
        <begin position="167"/>
        <end position="186"/>
    </location>
</feature>
<dbReference type="InterPro" id="IPR000160">
    <property type="entry name" value="GGDEF_dom"/>
</dbReference>
<feature type="transmembrane region" description="Helical" evidence="1">
    <location>
        <begin position="73"/>
        <end position="96"/>
    </location>
</feature>
<feature type="transmembrane region" description="Helical" evidence="1">
    <location>
        <begin position="192"/>
        <end position="214"/>
    </location>
</feature>
<dbReference type="SMART" id="SM00267">
    <property type="entry name" value="GGDEF"/>
    <property type="match status" value="1"/>
</dbReference>
<dbReference type="SUPFAM" id="SSF55073">
    <property type="entry name" value="Nucleotide cyclase"/>
    <property type="match status" value="1"/>
</dbReference>
<keyword evidence="1" id="KW-1133">Transmembrane helix</keyword>
<dbReference type="EMBL" id="CP036498">
    <property type="protein sequence ID" value="QUS38532.1"/>
    <property type="molecule type" value="Genomic_DNA"/>
</dbReference>
<keyword evidence="1" id="KW-0472">Membrane</keyword>
<sequence length="403" mass="43091">MALRDPSALLGTRMSLGVRTVVQGLWRRAFADVPDHVRVELVDMCFQTRVPLAISGFTLAIVAAHMASASGNMWLGVLSAVGAAVTVFRIACDVLYNKRKPRGGFSPAESRRWEYLYGGSSFVFASLIGLLGFVAFRGTSSAHQLLTTALVFGYAAGIVCRISARPAIALPALMMVALPTAVSAIGRIEGSFLFYTVILLAFLLGSFETVSFLYRQTVEQISLKHQFAMLARHDPLTGLANRLGFQEKLILTATRSQGYSELMAVQSIDLDGFKVVNDRYGHPIGDALLQAVAGRLSGMLRDGDFAVRMGGDEFLVVQCAVANRDEAMLLGRRIVKILSEPFAMVDLELTIGASVGIAIGETGDDPSALALAADKALYASKSSGRNCVTFAQPSAVDTIARAG</sequence>
<organism evidence="3 4">
    <name type="scientific">Tardiphaga alba</name>
    <dbReference type="NCBI Taxonomy" id="340268"/>
    <lineage>
        <taxon>Bacteria</taxon>
        <taxon>Pseudomonadati</taxon>
        <taxon>Pseudomonadota</taxon>
        <taxon>Alphaproteobacteria</taxon>
        <taxon>Hyphomicrobiales</taxon>
        <taxon>Nitrobacteraceae</taxon>
        <taxon>Tardiphaga</taxon>
    </lineage>
</organism>
<dbReference type="NCBIfam" id="TIGR00254">
    <property type="entry name" value="GGDEF"/>
    <property type="match status" value="1"/>
</dbReference>